<name>A0A1X3FY31_9BRAD</name>
<reference evidence="1 2" key="1">
    <citation type="submission" date="2017-03" db="EMBL/GenBank/DDBJ databases">
        <title>Whole genome sequences of fourteen strains of Bradyrhizobium canariense and one strain of Bradyrhizobium japonicum isolated from Lupinus (Papilionoideae: Genisteae) species in Algeria.</title>
        <authorList>
            <person name="Crovadore J."/>
            <person name="Chekireb D."/>
            <person name="Brachmann A."/>
            <person name="Chablais R."/>
            <person name="Cochard B."/>
            <person name="Lefort F."/>
        </authorList>
    </citation>
    <scope>NUCLEOTIDE SEQUENCE [LARGE SCALE GENOMIC DNA]</scope>
    <source>
        <strain evidence="1 2">UBMA195</strain>
    </source>
</reference>
<dbReference type="AlphaFoldDB" id="A0A1X3FY31"/>
<proteinExistence type="predicted"/>
<evidence type="ECO:0000313" key="2">
    <source>
        <dbReference type="Proteomes" id="UP000193553"/>
    </source>
</evidence>
<dbReference type="EMBL" id="NAFI01000164">
    <property type="protein sequence ID" value="OSJ13028.1"/>
    <property type="molecule type" value="Genomic_DNA"/>
</dbReference>
<sequence>MDPIGAGSWKMKTTAREFVVGIVAVLLIGTVKARDLDNRYNDSGLKHWFDQLASGKGRCCSIADGQIVADSDWDSRDGHYRVRLNGSWVDVPDDAVIAEPNRAGATMVWPLNSFDGLGIRCFMPATTS</sequence>
<gene>
    <name evidence="1" type="ORF">BSZ18_12090</name>
</gene>
<comment type="caution">
    <text evidence="1">The sequence shown here is derived from an EMBL/GenBank/DDBJ whole genome shotgun (WGS) entry which is preliminary data.</text>
</comment>
<organism evidence="1 2">
    <name type="scientific">Bradyrhizobium canariense</name>
    <dbReference type="NCBI Taxonomy" id="255045"/>
    <lineage>
        <taxon>Bacteria</taxon>
        <taxon>Pseudomonadati</taxon>
        <taxon>Pseudomonadota</taxon>
        <taxon>Alphaproteobacteria</taxon>
        <taxon>Hyphomicrobiales</taxon>
        <taxon>Nitrobacteraceae</taxon>
        <taxon>Bradyrhizobium</taxon>
    </lineage>
</organism>
<protein>
    <submittedName>
        <fullName evidence="1">Uncharacterized protein</fullName>
    </submittedName>
</protein>
<accession>A0A1X3FY31</accession>
<dbReference type="RefSeq" id="WP_085358228.1">
    <property type="nucleotide sequence ID" value="NZ_NAFE01000203.1"/>
</dbReference>
<evidence type="ECO:0000313" key="1">
    <source>
        <dbReference type="EMBL" id="OSJ13028.1"/>
    </source>
</evidence>
<dbReference type="Proteomes" id="UP000193553">
    <property type="component" value="Unassembled WGS sequence"/>
</dbReference>